<dbReference type="InterPro" id="IPR006593">
    <property type="entry name" value="Cyt_b561/ferric_Rdtase_TM"/>
</dbReference>
<evidence type="ECO:0000256" key="4">
    <source>
        <dbReference type="ARBA" id="ARBA00022448"/>
    </source>
</evidence>
<dbReference type="AlphaFoldDB" id="A0AAV1PPF5"/>
<feature type="chain" id="PRO_5043314957" evidence="12">
    <location>
        <begin position="21"/>
        <end position="578"/>
    </location>
</feature>
<comment type="subcellular location">
    <subcellularLocation>
        <location evidence="2">Membrane</location>
        <topology evidence="2">Multi-pass membrane protein</topology>
    </subcellularLocation>
</comment>
<protein>
    <submittedName>
        <fullName evidence="16">Ferric-chelate reductase 1</fullName>
    </submittedName>
</protein>
<dbReference type="EMBL" id="CAWUFR010000226">
    <property type="protein sequence ID" value="CAK6973265.1"/>
    <property type="molecule type" value="Genomic_DNA"/>
</dbReference>
<evidence type="ECO:0000256" key="11">
    <source>
        <dbReference type="SAM" id="Phobius"/>
    </source>
</evidence>
<feature type="domain" description="Reelin" evidence="15">
    <location>
        <begin position="15"/>
        <end position="180"/>
    </location>
</feature>
<dbReference type="PROSITE" id="PS50836">
    <property type="entry name" value="DOMON"/>
    <property type="match status" value="1"/>
</dbReference>
<keyword evidence="5 11" id="KW-0812">Transmembrane</keyword>
<dbReference type="PANTHER" id="PTHR45828:SF44">
    <property type="entry name" value="FERRIC-CHELATE REDUCTASE 1-RELATED"/>
    <property type="match status" value="1"/>
</dbReference>
<evidence type="ECO:0000256" key="9">
    <source>
        <dbReference type="ARBA" id="ARBA00023136"/>
    </source>
</evidence>
<accession>A0AAV1PPF5</accession>
<comment type="cofactor">
    <cofactor evidence="1">
        <name>heme b</name>
        <dbReference type="ChEBI" id="CHEBI:60344"/>
    </cofactor>
</comment>
<dbReference type="PANTHER" id="PTHR45828">
    <property type="entry name" value="CYTOCHROME B561/FERRIC REDUCTASE TRANSMEMBRANE"/>
    <property type="match status" value="1"/>
</dbReference>
<reference evidence="16 17" key="1">
    <citation type="submission" date="2024-01" db="EMBL/GenBank/DDBJ databases">
        <authorList>
            <person name="Alioto T."/>
            <person name="Alioto T."/>
            <person name="Gomez Garrido J."/>
        </authorList>
    </citation>
    <scope>NUCLEOTIDE SEQUENCE [LARGE SCALE GENOMIC DNA]</scope>
</reference>
<dbReference type="SMART" id="SM00664">
    <property type="entry name" value="DoH"/>
    <property type="match status" value="1"/>
</dbReference>
<keyword evidence="17" id="KW-1185">Reference proteome</keyword>
<feature type="transmembrane region" description="Helical" evidence="11">
    <location>
        <begin position="412"/>
        <end position="439"/>
    </location>
</feature>
<sequence length="578" mass="62426">MDHVVLLLLLLLRVAPTVHCYSSGLVTASCADLRPSHNKLSPQTGPAPYTITTDRSSYRLGEEVTVKIQAPSSKPFFGFLLQARQVGLESPVGYFTLTTMAAQILTCSQRPSSAVSHNSVSAKTSIQVTWRSELSGDTKPVQFHASFVQNFKTFWVDVTSPALTFFNVSAGGSTSLTTKPQIMATTINQPAPPANISKSGCGVTKVCISQPLNCDPAVSVNCYFMSASITPNDTAVHYEITGPSDGYISFGFSDDQRMGNDDIYICGIGSNGLVQLQHAISTGKTAPRILPLGNVSDVVASVHGMVISCSFTSMNPISTQRTSGFNMAYYLMYAHGPSSNGLIQFHADTFISSDKIDISRPQLVTIGVWPPIIKVHGSLMLIAWMTTGSLGMMVARYLKGLAKGQNLWGKDVWFLVHVAVMSLTVVATAIAFILSFSYAKDWSGGAHSVLGCLVMIMSFLQPILAMLRCGPQHALRFLFNWTHALNAVVIKTLAVAATCTGLMLIDSTPEQWLIKVMGGFIGWEAFFYILLEVHLKWTVNTTDTLESTTKSVDVLLMALFFVGNLAFLVALLVGIGIS</sequence>
<keyword evidence="8" id="KW-0408">Iron</keyword>
<comment type="caution">
    <text evidence="16">The sequence shown here is derived from an EMBL/GenBank/DDBJ whole genome shotgun (WGS) entry which is preliminary data.</text>
</comment>
<dbReference type="InterPro" id="IPR005018">
    <property type="entry name" value="DOMON_domain"/>
</dbReference>
<dbReference type="InterPro" id="IPR042307">
    <property type="entry name" value="Reeler_sf"/>
</dbReference>
<evidence type="ECO:0000256" key="5">
    <source>
        <dbReference type="ARBA" id="ARBA00022692"/>
    </source>
</evidence>
<dbReference type="FunFam" id="2.60.40.4060:FF:000003">
    <property type="entry name" value="Ferric chelate reductase 1"/>
    <property type="match status" value="1"/>
</dbReference>
<organism evidence="16 17">
    <name type="scientific">Scomber scombrus</name>
    <name type="common">Atlantic mackerel</name>
    <name type="synonym">Scomber vernalis</name>
    <dbReference type="NCBI Taxonomy" id="13677"/>
    <lineage>
        <taxon>Eukaryota</taxon>
        <taxon>Metazoa</taxon>
        <taxon>Chordata</taxon>
        <taxon>Craniata</taxon>
        <taxon>Vertebrata</taxon>
        <taxon>Euteleostomi</taxon>
        <taxon>Actinopterygii</taxon>
        <taxon>Neopterygii</taxon>
        <taxon>Teleostei</taxon>
        <taxon>Neoteleostei</taxon>
        <taxon>Acanthomorphata</taxon>
        <taxon>Pelagiaria</taxon>
        <taxon>Scombriformes</taxon>
        <taxon>Scombridae</taxon>
        <taxon>Scomber</taxon>
    </lineage>
</organism>
<feature type="transmembrane region" description="Helical" evidence="11">
    <location>
        <begin position="488"/>
        <end position="505"/>
    </location>
</feature>
<dbReference type="CDD" id="cd08544">
    <property type="entry name" value="Reeler"/>
    <property type="match status" value="1"/>
</dbReference>
<dbReference type="Pfam" id="PF03351">
    <property type="entry name" value="DOMON"/>
    <property type="match status" value="1"/>
</dbReference>
<dbReference type="SMART" id="SM00665">
    <property type="entry name" value="B561"/>
    <property type="match status" value="1"/>
</dbReference>
<keyword evidence="7 11" id="KW-1133">Transmembrane helix</keyword>
<evidence type="ECO:0000313" key="16">
    <source>
        <dbReference type="EMBL" id="CAK6973265.1"/>
    </source>
</evidence>
<evidence type="ECO:0000313" key="17">
    <source>
        <dbReference type="Proteomes" id="UP001314229"/>
    </source>
</evidence>
<dbReference type="PROSITE" id="PS50939">
    <property type="entry name" value="CYTOCHROME_B561"/>
    <property type="match status" value="1"/>
</dbReference>
<evidence type="ECO:0000259" key="13">
    <source>
        <dbReference type="PROSITE" id="PS50836"/>
    </source>
</evidence>
<evidence type="ECO:0000256" key="2">
    <source>
        <dbReference type="ARBA" id="ARBA00004141"/>
    </source>
</evidence>
<dbReference type="CDD" id="cd09628">
    <property type="entry name" value="DOMON_SDR_2_like"/>
    <property type="match status" value="1"/>
</dbReference>
<dbReference type="Gene3D" id="1.20.120.1770">
    <property type="match status" value="1"/>
</dbReference>
<feature type="domain" description="DOMON" evidence="13">
    <location>
        <begin position="221"/>
        <end position="336"/>
    </location>
</feature>
<dbReference type="PROSITE" id="PS51019">
    <property type="entry name" value="REELIN"/>
    <property type="match status" value="1"/>
</dbReference>
<keyword evidence="12" id="KW-0732">Signal</keyword>
<evidence type="ECO:0000256" key="1">
    <source>
        <dbReference type="ARBA" id="ARBA00001970"/>
    </source>
</evidence>
<keyword evidence="6" id="KW-0249">Electron transport</keyword>
<feature type="signal peptide" evidence="12">
    <location>
        <begin position="1"/>
        <end position="20"/>
    </location>
</feature>
<gene>
    <name evidence="16" type="ORF">FSCOSCO3_A031247</name>
</gene>
<keyword evidence="9 11" id="KW-0472">Membrane</keyword>
<evidence type="ECO:0000256" key="3">
    <source>
        <dbReference type="ARBA" id="ARBA00009195"/>
    </source>
</evidence>
<evidence type="ECO:0000256" key="10">
    <source>
        <dbReference type="ARBA" id="ARBA00023180"/>
    </source>
</evidence>
<dbReference type="Proteomes" id="UP001314229">
    <property type="component" value="Unassembled WGS sequence"/>
</dbReference>
<dbReference type="Pfam" id="PF02014">
    <property type="entry name" value="Reeler"/>
    <property type="match status" value="1"/>
</dbReference>
<dbReference type="GO" id="GO:0016020">
    <property type="term" value="C:membrane"/>
    <property type="evidence" value="ECO:0007669"/>
    <property type="project" value="UniProtKB-SubCell"/>
</dbReference>
<name>A0AAV1PPF5_SCOSC</name>
<feature type="transmembrane region" description="Helical" evidence="11">
    <location>
        <begin position="379"/>
        <end position="400"/>
    </location>
</feature>
<dbReference type="Gene3D" id="2.60.40.4060">
    <property type="entry name" value="Reeler domain"/>
    <property type="match status" value="1"/>
</dbReference>
<evidence type="ECO:0000259" key="14">
    <source>
        <dbReference type="PROSITE" id="PS50939"/>
    </source>
</evidence>
<comment type="similarity">
    <text evidence="3">Belongs to the FRRS1 family.</text>
</comment>
<evidence type="ECO:0000259" key="15">
    <source>
        <dbReference type="PROSITE" id="PS51019"/>
    </source>
</evidence>
<evidence type="ECO:0000256" key="12">
    <source>
        <dbReference type="SAM" id="SignalP"/>
    </source>
</evidence>
<feature type="transmembrane region" description="Helical" evidence="11">
    <location>
        <begin position="445"/>
        <end position="467"/>
    </location>
</feature>
<evidence type="ECO:0000256" key="8">
    <source>
        <dbReference type="ARBA" id="ARBA00023004"/>
    </source>
</evidence>
<keyword evidence="10" id="KW-0325">Glycoprotein</keyword>
<dbReference type="InterPro" id="IPR051237">
    <property type="entry name" value="Ferric-chelate_Red/DefProt"/>
</dbReference>
<keyword evidence="4" id="KW-0813">Transport</keyword>
<feature type="domain" description="Cytochrome b561" evidence="14">
    <location>
        <begin position="331"/>
        <end position="540"/>
    </location>
</feature>
<dbReference type="InterPro" id="IPR002861">
    <property type="entry name" value="Reeler_dom"/>
</dbReference>
<evidence type="ECO:0000256" key="6">
    <source>
        <dbReference type="ARBA" id="ARBA00022982"/>
    </source>
</evidence>
<evidence type="ECO:0000256" key="7">
    <source>
        <dbReference type="ARBA" id="ARBA00022989"/>
    </source>
</evidence>
<feature type="transmembrane region" description="Helical" evidence="11">
    <location>
        <begin position="511"/>
        <end position="531"/>
    </location>
</feature>
<dbReference type="CDD" id="cd08760">
    <property type="entry name" value="Cyt_b561_FRRS1_like"/>
    <property type="match status" value="1"/>
</dbReference>
<proteinExistence type="inferred from homology"/>
<feature type="transmembrane region" description="Helical" evidence="11">
    <location>
        <begin position="552"/>
        <end position="577"/>
    </location>
</feature>